<dbReference type="InterPro" id="IPR036249">
    <property type="entry name" value="Thioredoxin-like_sf"/>
</dbReference>
<protein>
    <submittedName>
        <fullName evidence="2">SelT/SelW/SelH family protein</fullName>
    </submittedName>
</protein>
<dbReference type="Gene3D" id="3.40.30.10">
    <property type="entry name" value="Glutaredoxin"/>
    <property type="match status" value="1"/>
</dbReference>
<dbReference type="PANTHER" id="PTHR36417">
    <property type="entry name" value="SELENOPROTEIN DOMAIN PROTEIN (AFU_ORTHOLOGUE AFUA_1G05220)"/>
    <property type="match status" value="1"/>
</dbReference>
<comment type="caution">
    <text evidence="2">The sequence shown here is derived from an EMBL/GenBank/DDBJ whole genome shotgun (WGS) entry which is preliminary data.</text>
</comment>
<organism evidence="2 3">
    <name type="scientific">Echinimonas agarilytica</name>
    <dbReference type="NCBI Taxonomy" id="1215918"/>
    <lineage>
        <taxon>Bacteria</taxon>
        <taxon>Pseudomonadati</taxon>
        <taxon>Pseudomonadota</taxon>
        <taxon>Gammaproteobacteria</taxon>
        <taxon>Alteromonadales</taxon>
        <taxon>Echinimonadaceae</taxon>
        <taxon>Echinimonas</taxon>
    </lineage>
</organism>
<evidence type="ECO:0000313" key="2">
    <source>
        <dbReference type="EMBL" id="MCM2680489.1"/>
    </source>
</evidence>
<dbReference type="Pfam" id="PF10262">
    <property type="entry name" value="Rdx"/>
    <property type="match status" value="1"/>
</dbReference>
<gene>
    <name evidence="2" type="ORF">NAF29_12540</name>
</gene>
<sequence length="101" mass="11716">MTTEQSCIDSGHIVRVRYCTKCRWMMRAGWTAQELLTTFQEELCEVAIGPGRQGQFDVWCNDQLIWCRKREGGFPELKVLKQRIRDVIAPTKNLGHSDQSE</sequence>
<dbReference type="EMBL" id="JAMQGP010000006">
    <property type="protein sequence ID" value="MCM2680489.1"/>
    <property type="molecule type" value="Genomic_DNA"/>
</dbReference>
<evidence type="ECO:0000256" key="1">
    <source>
        <dbReference type="ARBA" id="ARBA00023284"/>
    </source>
</evidence>
<keyword evidence="1" id="KW-0676">Redox-active center</keyword>
<dbReference type="NCBIfam" id="TIGR02174">
    <property type="entry name" value="CXXU_selWTH"/>
    <property type="match status" value="1"/>
</dbReference>
<keyword evidence="3" id="KW-1185">Reference proteome</keyword>
<dbReference type="SUPFAM" id="SSF52833">
    <property type="entry name" value="Thioredoxin-like"/>
    <property type="match status" value="1"/>
</dbReference>
<dbReference type="AlphaFoldDB" id="A0AA41W982"/>
<dbReference type="PANTHER" id="PTHR36417:SF2">
    <property type="entry name" value="SELENOPROTEIN DOMAIN PROTEIN (AFU_ORTHOLOGUE AFUA_1G05220)"/>
    <property type="match status" value="1"/>
</dbReference>
<dbReference type="RefSeq" id="WP_251261931.1">
    <property type="nucleotide sequence ID" value="NZ_JAMQGP010000006.1"/>
</dbReference>
<reference evidence="2 3" key="1">
    <citation type="journal article" date="2013" name="Antonie Van Leeuwenhoek">
        <title>Echinimonas agarilytica gen. nov., sp. nov., a new gammaproteobacterium isolated from the sea urchin Strongylocentrotus intermedius.</title>
        <authorList>
            <person name="Nedashkovskaya O.I."/>
            <person name="Stenkova A.M."/>
            <person name="Zhukova N.V."/>
            <person name="Van Trappen S."/>
            <person name="Lee J.S."/>
            <person name="Kim S.B."/>
        </authorList>
    </citation>
    <scope>NUCLEOTIDE SEQUENCE [LARGE SCALE GENOMIC DNA]</scope>
    <source>
        <strain evidence="2 3">KMM 6351</strain>
    </source>
</reference>
<dbReference type="Proteomes" id="UP001165393">
    <property type="component" value="Unassembled WGS sequence"/>
</dbReference>
<dbReference type="InterPro" id="IPR011893">
    <property type="entry name" value="Selenoprotein_Rdx-typ"/>
</dbReference>
<name>A0AA41W982_9GAMM</name>
<evidence type="ECO:0000313" key="3">
    <source>
        <dbReference type="Proteomes" id="UP001165393"/>
    </source>
</evidence>
<proteinExistence type="predicted"/>
<accession>A0AA41W982</accession>